<feature type="region of interest" description="Disordered" evidence="1">
    <location>
        <begin position="93"/>
        <end position="232"/>
    </location>
</feature>
<organism evidence="2 3">
    <name type="scientific">Sporidiobolus salmonicolor</name>
    <name type="common">Yeast-like fungus</name>
    <name type="synonym">Sporobolomyces salmonicolor</name>
    <dbReference type="NCBI Taxonomy" id="5005"/>
    <lineage>
        <taxon>Eukaryota</taxon>
        <taxon>Fungi</taxon>
        <taxon>Dikarya</taxon>
        <taxon>Basidiomycota</taxon>
        <taxon>Pucciniomycotina</taxon>
        <taxon>Microbotryomycetes</taxon>
        <taxon>Sporidiobolales</taxon>
        <taxon>Sporidiobolaceae</taxon>
        <taxon>Sporobolomyces</taxon>
    </lineage>
</organism>
<feature type="region of interest" description="Disordered" evidence="1">
    <location>
        <begin position="694"/>
        <end position="714"/>
    </location>
</feature>
<proteinExistence type="predicted"/>
<dbReference type="OrthoDB" id="1918at2759"/>
<feature type="region of interest" description="Disordered" evidence="1">
    <location>
        <begin position="312"/>
        <end position="392"/>
    </location>
</feature>
<feature type="compositionally biased region" description="Pro residues" evidence="1">
    <location>
        <begin position="936"/>
        <end position="948"/>
    </location>
</feature>
<evidence type="ECO:0000256" key="1">
    <source>
        <dbReference type="SAM" id="MobiDB-lite"/>
    </source>
</evidence>
<evidence type="ECO:0000313" key="2">
    <source>
        <dbReference type="EMBL" id="CEQ40646.1"/>
    </source>
</evidence>
<dbReference type="InterPro" id="IPR014848">
    <property type="entry name" value="Rgp1"/>
</dbReference>
<feature type="compositionally biased region" description="Polar residues" evidence="1">
    <location>
        <begin position="103"/>
        <end position="118"/>
    </location>
</feature>
<gene>
    <name evidence="2" type="primary">SPOSA6832_02296</name>
</gene>
<feature type="compositionally biased region" description="Polar residues" evidence="1">
    <location>
        <begin position="1076"/>
        <end position="1091"/>
    </location>
</feature>
<feature type="region of interest" description="Disordered" evidence="1">
    <location>
        <begin position="32"/>
        <end position="80"/>
    </location>
</feature>
<name>A0A0D6EL83_SPOSA</name>
<dbReference type="PANTHER" id="PTHR12507">
    <property type="entry name" value="REDUCED GROWTH PHENOTYPE 1 RGP1, YEAST -RELATED"/>
    <property type="match status" value="1"/>
</dbReference>
<feature type="compositionally biased region" description="Polar residues" evidence="1">
    <location>
        <begin position="46"/>
        <end position="65"/>
    </location>
</feature>
<protein>
    <submittedName>
        <fullName evidence="2">SPOSA6832_02296-mRNA-1:cds</fullName>
    </submittedName>
</protein>
<evidence type="ECO:0000313" key="3">
    <source>
        <dbReference type="Proteomes" id="UP000243876"/>
    </source>
</evidence>
<feature type="region of interest" description="Disordered" evidence="1">
    <location>
        <begin position="936"/>
        <end position="985"/>
    </location>
</feature>
<dbReference type="Proteomes" id="UP000243876">
    <property type="component" value="Unassembled WGS sequence"/>
</dbReference>
<feature type="compositionally biased region" description="Polar residues" evidence="1">
    <location>
        <begin position="454"/>
        <end position="463"/>
    </location>
</feature>
<sequence>MAPKQGLVVTVSPDASAFFAGEVYTATITFTNSHPPSPPTPHCSAFASQQQHSRTSSSVLPSSWCNPPPQAGRSRPPSASHLGLAEYATEHLNSDEVPPSPYFGSTSGTFPANPTSAVSSITPRSPSNSPRRPAFSSTLSGGALPTPQSASFAPLPGPSSRSVSGIAGSIASTSKTTLPARKGLIGKPPPKSPPKTGGGGGLYAGGPRRPGGGLLRGHGRAQSMAASTPDLLGRSVSGEADVAARSVSAGLPRRGHAKTRFGGSVAGAELPALNIEEQRTTSASSRGDPSSPASICLVLTILVFSGLPALIGEEEPSPTDSPRPNFPEDAAFPVADSSSSPGRPHFPRRPTFGHQRIPSNLPYSHPRAGFSNLSLADSDDSDYDPNDSNTHLPGNGFYGVGCNDTMESVAQADYEAYSRKPNSAGPHATQFSPLPSPSRSLYTPQAGHERHRSISQGNTLPRNSFLHPSNTIALLWAFAHLEGTFEVDETLIKPAEFLEVKRLLAGGTGGVGVGGGTLEESKKGGGWRSWLWSNEPMKEEGDTRGAASLEERKEKAVKDRSIPTFSCPPSILGVDLVLEPGESKSYTFSIRIPADLPPSFRGKAIKFNYHLVVGSNRVSLGPTSLPAPAVGSAKNSVSRVMRVPVRVYNHVGGKLASGEPALTEVLALVTGARPFYDLTNPIIYQRDEATTGAAEDDVKVPTRRKAHRPDTGRPDFEAYAANLLDSVASNSPEMLHNASISPRFGLPQSPSIMEAPPAMRPEMSSHRGGSGVGIDTDEANGCKAAVEIVSRNSQKGELSASEHCASMKLMQGRGAVSYDINKDGYMVAQLTLVKSAYRLGETVNGSVVINSGEGRVLRVSARLETHELVETTISTKSAPQIRQITRRLHSEHHETTLDSARIGFALAIPSGATPDFGTSGVKLQWSVRLSFLVIPPSPDGPPGGNPKLPPRRGLAGPPSRPPPPHASAAANGNGTPGRHGRSKSFAYGFEPAVPLTLPPPPMIAPSGAAHLMPVPPPTPSPYSPSNAPQAIQHLSYRGVPDLGFVPVLFSSAVPEPPPAPGPLQKTASGAHHRPNASVSMQRSQSPLGNGSTVLVPAKVETVECSIPIKVYPG</sequence>
<accession>A0A0D6EL83</accession>
<feature type="region of interest" description="Disordered" evidence="1">
    <location>
        <begin position="1055"/>
        <end position="1091"/>
    </location>
</feature>
<keyword evidence="3" id="KW-1185">Reference proteome</keyword>
<dbReference type="AlphaFoldDB" id="A0A0D6EL83"/>
<dbReference type="EMBL" id="CENE01000008">
    <property type="protein sequence ID" value="CEQ40646.1"/>
    <property type="molecule type" value="Genomic_DNA"/>
</dbReference>
<feature type="compositionally biased region" description="Gly residues" evidence="1">
    <location>
        <begin position="196"/>
        <end position="216"/>
    </location>
</feature>
<feature type="region of interest" description="Disordered" evidence="1">
    <location>
        <begin position="417"/>
        <end position="463"/>
    </location>
</feature>
<dbReference type="Pfam" id="PF08737">
    <property type="entry name" value="Rgp1"/>
    <property type="match status" value="1"/>
</dbReference>
<feature type="non-terminal residue" evidence="2">
    <location>
        <position position="1"/>
    </location>
</feature>
<feature type="compositionally biased region" description="Low complexity" evidence="1">
    <location>
        <begin position="119"/>
        <end position="137"/>
    </location>
</feature>
<feature type="compositionally biased region" description="Polar residues" evidence="1">
    <location>
        <begin position="429"/>
        <end position="443"/>
    </location>
</feature>
<reference evidence="3" key="1">
    <citation type="submission" date="2015-02" db="EMBL/GenBank/DDBJ databases">
        <authorList>
            <person name="Gon?alves P."/>
        </authorList>
    </citation>
    <scope>NUCLEOTIDE SEQUENCE [LARGE SCALE GENOMIC DNA]</scope>
</reference>